<name>W6MCX3_9GAMM</name>
<dbReference type="EMBL" id="CBTJ020000033">
    <property type="protein sequence ID" value="CDI02288.1"/>
    <property type="molecule type" value="Genomic_DNA"/>
</dbReference>
<proteinExistence type="predicted"/>
<gene>
    <name evidence="1" type="ORF">BN873_270084</name>
</gene>
<organism evidence="1 2">
    <name type="scientific">Candidatus Competibacter denitrificans Run_A_D11</name>
    <dbReference type="NCBI Taxonomy" id="1400863"/>
    <lineage>
        <taxon>Bacteria</taxon>
        <taxon>Pseudomonadati</taxon>
        <taxon>Pseudomonadota</taxon>
        <taxon>Gammaproteobacteria</taxon>
        <taxon>Candidatus Competibacteraceae</taxon>
        <taxon>Candidatus Competibacter</taxon>
    </lineage>
</organism>
<dbReference type="Proteomes" id="UP000035760">
    <property type="component" value="Unassembled WGS sequence"/>
</dbReference>
<dbReference type="AlphaFoldDB" id="W6MCX3"/>
<keyword evidence="2" id="KW-1185">Reference proteome</keyword>
<dbReference type="RefSeq" id="WP_048672295.1">
    <property type="nucleotide sequence ID" value="NZ_CBTJ020000033.1"/>
</dbReference>
<evidence type="ECO:0000313" key="1">
    <source>
        <dbReference type="EMBL" id="CDI02288.1"/>
    </source>
</evidence>
<reference evidence="1" key="1">
    <citation type="submission" date="2013-07" db="EMBL/GenBank/DDBJ databases">
        <authorList>
            <person name="McIlroy S."/>
        </authorList>
    </citation>
    <scope>NUCLEOTIDE SEQUENCE [LARGE SCALE GENOMIC DNA]</scope>
    <source>
        <strain evidence="1">Run_A_D11</strain>
    </source>
</reference>
<comment type="caution">
    <text evidence="1">The sequence shown here is derived from an EMBL/GenBank/DDBJ whole genome shotgun (WGS) entry which is preliminary data.</text>
</comment>
<evidence type="ECO:0000313" key="2">
    <source>
        <dbReference type="Proteomes" id="UP000035760"/>
    </source>
</evidence>
<reference evidence="1" key="2">
    <citation type="submission" date="2014-03" db="EMBL/GenBank/DDBJ databases">
        <title>Candidatus Competibacter-lineage genomes retrieved from metagenomes reveal functional metabolic diversity.</title>
        <authorList>
            <person name="McIlroy S.J."/>
            <person name="Albertsen M."/>
            <person name="Andresen E.K."/>
            <person name="Saunders A.M."/>
            <person name="Kristiansen R."/>
            <person name="Stokholm-Bjerregaard M."/>
            <person name="Nielsen K.L."/>
            <person name="Nielsen P.H."/>
        </authorList>
    </citation>
    <scope>NUCLEOTIDE SEQUENCE</scope>
    <source>
        <strain evidence="1">Run_A_D11</strain>
    </source>
</reference>
<protein>
    <recommendedName>
        <fullName evidence="3">Lipoprotein</fullName>
    </recommendedName>
</protein>
<evidence type="ECO:0008006" key="3">
    <source>
        <dbReference type="Google" id="ProtNLM"/>
    </source>
</evidence>
<sequence>MTQDRVSHSPPKARSAHWLVASLLTLGLVGCNSVGGFAGAATGIAAGAATTNPAVGYGVGIGVKAAVDATGKYVFRKWQQAEQDAIAALIGPMQPGEIQSWQIQHSIPYGNEHGELQVIRVFRTPLAPCKEVLFSVIEGKGKKQQRQWFVATACRQTTAWKWAVAEPAVARWGSLH</sequence>
<accession>W6MCX3</accession>
<dbReference type="STRING" id="1400863.BN873_270084"/>
<dbReference type="PROSITE" id="PS51257">
    <property type="entry name" value="PROKAR_LIPOPROTEIN"/>
    <property type="match status" value="1"/>
</dbReference>